<dbReference type="RefSeq" id="WP_066523218.1">
    <property type="nucleotide sequence ID" value="NZ_CABMOF010000014.1"/>
</dbReference>
<feature type="compositionally biased region" description="Low complexity" evidence="1">
    <location>
        <begin position="183"/>
        <end position="200"/>
    </location>
</feature>
<sequence length="558" mass="58395">MKKRITIIALIVILAFSFALPTAFAADMRGTALRIDGKSQYGGMNASYQEGYSPAVSGGTARILLPLVPGPGTEQVKNGEQVNISVGLGDPKTAPFIFNNYDTAVSLKENKLADGKTKESYLVDLSLPLAENRVNGNYPVVVTAKYPLMDGTVKTQEFTVFVKVTDGQDPSEPTAEPSGEPSGQPTEDPGTDPGTDPGIDPGAGGGGGGSGVSSQPKVIISNYEISPDPVNAGEKFTVKVTLTNTSKSTSVKNITVTFKSQTTDLMPGDNTNTAYIEKIGPKKTADFSFTMEARADAKAGPQKIDIAIAYEDSQAAQLTAADEISVEVHQKIRLEYDPPKFPSEVYMGDTTSASLNLYNKGKNTLYNVTVVLDVPGLTPESSAFLGNMESGTAKTADIYASVAQDPNAGMGGMSGAETGNAEVAPAADGAITGGADGPDSIVVSGESGTVQAVGGAGAEDAVQPGPVEGNFVVTYEDEYGEEYEMKVPVETVLTPMPDYGGMDPGEELPPEEPAGFPWWGWGITAGAAAAVAIVIVVKRKRKKRAQELSEDLEDDDIY</sequence>
<reference evidence="4 5" key="1">
    <citation type="submission" date="2016-02" db="EMBL/GenBank/DDBJ databases">
        <authorList>
            <person name="Wen L."/>
            <person name="He K."/>
            <person name="Yang H."/>
        </authorList>
    </citation>
    <scope>NUCLEOTIDE SEQUENCE [LARGE SCALE GENOMIC DNA]</scope>
    <source>
        <strain evidence="4 5">DSM 22607</strain>
    </source>
</reference>
<feature type="region of interest" description="Disordered" evidence="1">
    <location>
        <begin position="166"/>
        <end position="215"/>
    </location>
</feature>
<dbReference type="Proteomes" id="UP000070366">
    <property type="component" value="Unassembled WGS sequence"/>
</dbReference>
<keyword evidence="5" id="KW-1185">Reference proteome</keyword>
<organism evidence="4 5">
    <name type="scientific">Christensenella minuta</name>
    <dbReference type="NCBI Taxonomy" id="626937"/>
    <lineage>
        <taxon>Bacteria</taxon>
        <taxon>Bacillati</taxon>
        <taxon>Bacillota</taxon>
        <taxon>Clostridia</taxon>
        <taxon>Christensenellales</taxon>
        <taxon>Christensenellaceae</taxon>
        <taxon>Christensenella</taxon>
    </lineage>
</organism>
<evidence type="ECO:0000313" key="5">
    <source>
        <dbReference type="Proteomes" id="UP000070366"/>
    </source>
</evidence>
<gene>
    <name evidence="4" type="ORF">HMPREF3293_00321</name>
</gene>
<evidence type="ECO:0008006" key="6">
    <source>
        <dbReference type="Google" id="ProtNLM"/>
    </source>
</evidence>
<evidence type="ECO:0000256" key="3">
    <source>
        <dbReference type="SAM" id="SignalP"/>
    </source>
</evidence>
<dbReference type="Gene3D" id="2.60.40.10">
    <property type="entry name" value="Immunoglobulins"/>
    <property type="match status" value="1"/>
</dbReference>
<evidence type="ECO:0000313" key="4">
    <source>
        <dbReference type="EMBL" id="KXK66775.1"/>
    </source>
</evidence>
<name>A0A136Q7X6_9FIRM</name>
<dbReference type="AlphaFoldDB" id="A0A136Q7X6"/>
<dbReference type="InterPro" id="IPR013783">
    <property type="entry name" value="Ig-like_fold"/>
</dbReference>
<keyword evidence="2" id="KW-1133">Transmembrane helix</keyword>
<feature type="signal peptide" evidence="3">
    <location>
        <begin position="1"/>
        <end position="25"/>
    </location>
</feature>
<dbReference type="KEGG" id="cmiu:B1H56_09455"/>
<dbReference type="PATRIC" id="fig|626937.4.peg.319"/>
<dbReference type="EMBL" id="LSZW01000030">
    <property type="protein sequence ID" value="KXK66775.1"/>
    <property type="molecule type" value="Genomic_DNA"/>
</dbReference>
<proteinExistence type="predicted"/>
<evidence type="ECO:0000256" key="1">
    <source>
        <dbReference type="SAM" id="MobiDB-lite"/>
    </source>
</evidence>
<feature type="transmembrane region" description="Helical" evidence="2">
    <location>
        <begin position="518"/>
        <end position="537"/>
    </location>
</feature>
<evidence type="ECO:0000256" key="2">
    <source>
        <dbReference type="SAM" id="Phobius"/>
    </source>
</evidence>
<keyword evidence="2" id="KW-0812">Transmembrane</keyword>
<feature type="chain" id="PRO_5007478715" description="CARDB domain-containing protein" evidence="3">
    <location>
        <begin position="26"/>
        <end position="558"/>
    </location>
</feature>
<dbReference type="PANTHER" id="PTHR35902">
    <property type="entry name" value="S-LAYER DOMAIN-LIKE PROTEIN-RELATED"/>
    <property type="match status" value="1"/>
</dbReference>
<dbReference type="STRING" id="626937.HMPREF3293_00321"/>
<keyword evidence="2" id="KW-0472">Membrane</keyword>
<protein>
    <recommendedName>
        <fullName evidence="6">CARDB domain-containing protein</fullName>
    </recommendedName>
</protein>
<dbReference type="OrthoDB" id="1827276at2"/>
<comment type="caution">
    <text evidence="4">The sequence shown here is derived from an EMBL/GenBank/DDBJ whole genome shotgun (WGS) entry which is preliminary data.</text>
</comment>
<keyword evidence="3" id="KW-0732">Signal</keyword>
<accession>A0A136Q7X6</accession>
<feature type="compositionally biased region" description="Gly residues" evidence="1">
    <location>
        <begin position="201"/>
        <end position="211"/>
    </location>
</feature>
<dbReference type="PANTHER" id="PTHR35902:SF6">
    <property type="entry name" value="CONSERVED WITHIN P. AEROPHILUM"/>
    <property type="match status" value="1"/>
</dbReference>